<dbReference type="InterPro" id="IPR044774">
    <property type="entry name" value="Suv3_DEXQc"/>
</dbReference>
<dbReference type="GO" id="GO:0045025">
    <property type="term" value="C:mitochondrial degradosome"/>
    <property type="evidence" value="ECO:0007669"/>
    <property type="project" value="TreeGrafter"/>
</dbReference>
<dbReference type="SMART" id="SM00490">
    <property type="entry name" value="HELICc"/>
    <property type="match status" value="1"/>
</dbReference>
<feature type="compositionally biased region" description="Basic and acidic residues" evidence="10">
    <location>
        <begin position="818"/>
        <end position="833"/>
    </location>
</feature>
<proteinExistence type="predicted"/>
<keyword evidence="13" id="KW-1185">Reference proteome</keyword>
<dbReference type="GO" id="GO:0003724">
    <property type="term" value="F:RNA helicase activity"/>
    <property type="evidence" value="ECO:0007669"/>
    <property type="project" value="UniProtKB-EC"/>
</dbReference>
<organism evidence="12 13">
    <name type="scientific">Meripilus lineatus</name>
    <dbReference type="NCBI Taxonomy" id="2056292"/>
    <lineage>
        <taxon>Eukaryota</taxon>
        <taxon>Fungi</taxon>
        <taxon>Dikarya</taxon>
        <taxon>Basidiomycota</taxon>
        <taxon>Agaricomycotina</taxon>
        <taxon>Agaricomycetes</taxon>
        <taxon>Polyporales</taxon>
        <taxon>Meripilaceae</taxon>
        <taxon>Meripilus</taxon>
    </lineage>
</organism>
<accession>A0AAD5V7R1</accession>
<evidence type="ECO:0000313" key="12">
    <source>
        <dbReference type="EMBL" id="KAJ3488556.1"/>
    </source>
</evidence>
<comment type="caution">
    <text evidence="12">The sequence shown here is derived from an EMBL/GenBank/DDBJ whole genome shotgun (WGS) entry which is preliminary data.</text>
</comment>
<evidence type="ECO:0000259" key="11">
    <source>
        <dbReference type="PROSITE" id="PS51194"/>
    </source>
</evidence>
<evidence type="ECO:0000256" key="1">
    <source>
        <dbReference type="ARBA" id="ARBA00004173"/>
    </source>
</evidence>
<comment type="catalytic activity">
    <reaction evidence="9">
        <text>ATP + H2O = ADP + phosphate + H(+)</text>
        <dbReference type="Rhea" id="RHEA:13065"/>
        <dbReference type="ChEBI" id="CHEBI:15377"/>
        <dbReference type="ChEBI" id="CHEBI:15378"/>
        <dbReference type="ChEBI" id="CHEBI:30616"/>
        <dbReference type="ChEBI" id="CHEBI:43474"/>
        <dbReference type="ChEBI" id="CHEBI:456216"/>
        <dbReference type="EC" id="3.6.4.13"/>
    </reaction>
</comment>
<dbReference type="SUPFAM" id="SSF52540">
    <property type="entry name" value="P-loop containing nucleoside triphosphate hydrolases"/>
    <property type="match status" value="1"/>
</dbReference>
<evidence type="ECO:0000256" key="9">
    <source>
        <dbReference type="ARBA" id="ARBA00047984"/>
    </source>
</evidence>
<dbReference type="FunFam" id="3.40.50.300:FF:000957">
    <property type="entry name" value="ATP-dependent RNA helicase SUV3L, mitochondrial"/>
    <property type="match status" value="1"/>
</dbReference>
<feature type="compositionally biased region" description="Polar residues" evidence="10">
    <location>
        <begin position="14"/>
        <end position="23"/>
    </location>
</feature>
<evidence type="ECO:0000256" key="3">
    <source>
        <dbReference type="ARBA" id="ARBA00022741"/>
    </source>
</evidence>
<dbReference type="Gene3D" id="1.20.58.1080">
    <property type="match status" value="1"/>
</dbReference>
<sequence length="833" mass="92555">MSLFARSLRRTVTNTPRLITQKQPIRFRSATTKRKPPPPGPPLKPRSFSPSSKPFPFSQKQAPLKLQVNPPEPFPQDRIPSHLALRAQKWKRLSYVTLRLETFGIPKHQVAPALAAFHRALQEESVLTSLNYGADDLARLSNDLADEAENAQTIDALLSRLFYEWANSPAGEEALLATQSVTEDTIDAMQRLFRVADLSDQISLFPSARSWPARKIIMHVGPTNSGKTHNALRALAAAKTGIYGGPLRLLAHEIWERLNKGQIVPLGMDADEGAEPDLDNNIDGGTPFDIESNPNSPSAPAKPIIQKGGDPRFARVCNLITGEEQRILDQNTNRMSCTIEMIPYHTHFDVAVIDEIQMISDTERGGSWTNALLGLNASEVHVCGEESAVPLVKELLKDTGDDIVVNRYQRLSPLRVGTESLGGDLTKVQKGDCVVSFSRRGIFSVKGQIERKTGIKCAVAYGRLPPEIRSEQARLFNDPECGYDVLVGSDAIGLGLNLKIKRVIFEAVGKWDGTRERLLSISQFKQIAGRAGRFGLHNSDSEDLGGIATTLREEDLPILRKAMEAPIHPLTIARVRPMTEHASEILEVLPPEARKRSSVVCDVYQYVTKTGPFFAMEDMTKKYEPLDLIDTVVNEKSGEGLTIGDRQVLQLAPIGWRDPSVAQGAAKMMKEYRDNCHVTVESITSIAGLRDHLDDISRLMEESKQGSVNVDPRTGELPSGKKIPEDSLLKLESLHKLVIVYLWLSYRQVLAFSQRTEAEELKAKVEKVLEWALKNVSMKKPSVFGAFANPKLGFKETVNQNGVPQRGKPGFKHNRGPARREDRQFNKRMDAMH</sequence>
<dbReference type="InterPro" id="IPR027417">
    <property type="entry name" value="P-loop_NTPase"/>
</dbReference>
<dbReference type="InterPro" id="IPR055206">
    <property type="entry name" value="DEXQc_SUV3"/>
</dbReference>
<evidence type="ECO:0000256" key="7">
    <source>
        <dbReference type="ARBA" id="ARBA00022946"/>
    </source>
</evidence>
<reference evidence="12" key="1">
    <citation type="submission" date="2022-07" db="EMBL/GenBank/DDBJ databases">
        <title>Genome Sequence of Physisporinus lineatus.</title>
        <authorList>
            <person name="Buettner E."/>
        </authorList>
    </citation>
    <scope>NUCLEOTIDE SEQUENCE</scope>
    <source>
        <strain evidence="12">VT162</strain>
    </source>
</reference>
<name>A0AAD5V7R1_9APHY</name>
<evidence type="ECO:0000256" key="6">
    <source>
        <dbReference type="ARBA" id="ARBA00022840"/>
    </source>
</evidence>
<dbReference type="GO" id="GO:0000965">
    <property type="term" value="P:mitochondrial RNA 3'-end processing"/>
    <property type="evidence" value="ECO:0007669"/>
    <property type="project" value="TreeGrafter"/>
</dbReference>
<dbReference type="Pfam" id="PF22527">
    <property type="entry name" value="DEXQc_Suv3"/>
    <property type="match status" value="2"/>
</dbReference>
<dbReference type="Proteomes" id="UP001212997">
    <property type="component" value="Unassembled WGS sequence"/>
</dbReference>
<keyword evidence="7" id="KW-0809">Transit peptide</keyword>
<dbReference type="PANTHER" id="PTHR12131">
    <property type="entry name" value="ATP-DEPENDENT RNA AND DNA HELICASE"/>
    <property type="match status" value="1"/>
</dbReference>
<dbReference type="InterPro" id="IPR022192">
    <property type="entry name" value="SUV3_C"/>
</dbReference>
<dbReference type="InterPro" id="IPR001650">
    <property type="entry name" value="Helicase_C-like"/>
</dbReference>
<dbReference type="AlphaFoldDB" id="A0AAD5V7R1"/>
<dbReference type="PROSITE" id="PS51194">
    <property type="entry name" value="HELICASE_CTER"/>
    <property type="match status" value="1"/>
</dbReference>
<dbReference type="Pfam" id="PF00271">
    <property type="entry name" value="Helicase_C"/>
    <property type="match status" value="1"/>
</dbReference>
<protein>
    <recommendedName>
        <fullName evidence="2">RNA helicase</fullName>
        <ecNumber evidence="2">3.6.4.13</ecNumber>
    </recommendedName>
</protein>
<dbReference type="GO" id="GO:0005524">
    <property type="term" value="F:ATP binding"/>
    <property type="evidence" value="ECO:0007669"/>
    <property type="project" value="UniProtKB-KW"/>
</dbReference>
<feature type="compositionally biased region" description="Low complexity" evidence="10">
    <location>
        <begin position="45"/>
        <end position="57"/>
    </location>
</feature>
<evidence type="ECO:0000256" key="2">
    <source>
        <dbReference type="ARBA" id="ARBA00012552"/>
    </source>
</evidence>
<evidence type="ECO:0000256" key="10">
    <source>
        <dbReference type="SAM" id="MobiDB-lite"/>
    </source>
</evidence>
<feature type="region of interest" description="Disordered" evidence="10">
    <location>
        <begin position="798"/>
        <end position="833"/>
    </location>
</feature>
<dbReference type="EMBL" id="JANAWD010000064">
    <property type="protein sequence ID" value="KAJ3488556.1"/>
    <property type="molecule type" value="Genomic_DNA"/>
</dbReference>
<comment type="subcellular location">
    <subcellularLocation>
        <location evidence="1">Mitochondrion</location>
    </subcellularLocation>
</comment>
<keyword evidence="8" id="KW-0496">Mitochondrion</keyword>
<dbReference type="CDD" id="cd17913">
    <property type="entry name" value="DEXQc_Suv3"/>
    <property type="match status" value="1"/>
</dbReference>
<keyword evidence="3" id="KW-0547">Nucleotide-binding</keyword>
<keyword evidence="6" id="KW-0067">ATP-binding</keyword>
<evidence type="ECO:0000256" key="4">
    <source>
        <dbReference type="ARBA" id="ARBA00022801"/>
    </source>
</evidence>
<dbReference type="PANTHER" id="PTHR12131:SF1">
    <property type="entry name" value="ATP-DEPENDENT RNA HELICASE SUPV3L1, MITOCHONDRIAL-RELATED"/>
    <property type="match status" value="1"/>
</dbReference>
<feature type="region of interest" description="Disordered" evidence="10">
    <location>
        <begin position="14"/>
        <end position="57"/>
    </location>
</feature>
<evidence type="ECO:0000256" key="8">
    <source>
        <dbReference type="ARBA" id="ARBA00023128"/>
    </source>
</evidence>
<dbReference type="InterPro" id="IPR050699">
    <property type="entry name" value="RNA-DNA_Helicase"/>
</dbReference>
<dbReference type="EC" id="3.6.4.13" evidence="2"/>
<evidence type="ECO:0000256" key="5">
    <source>
        <dbReference type="ARBA" id="ARBA00022806"/>
    </source>
</evidence>
<dbReference type="Gene3D" id="3.40.50.300">
    <property type="entry name" value="P-loop containing nucleotide triphosphate hydrolases"/>
    <property type="match status" value="2"/>
</dbReference>
<keyword evidence="5" id="KW-0347">Helicase</keyword>
<evidence type="ECO:0000313" key="13">
    <source>
        <dbReference type="Proteomes" id="UP001212997"/>
    </source>
</evidence>
<keyword evidence="4" id="KW-0378">Hydrolase</keyword>
<gene>
    <name evidence="12" type="ORF">NLI96_g2769</name>
</gene>
<dbReference type="CDD" id="cd18805">
    <property type="entry name" value="SF2_C_suv3"/>
    <property type="match status" value="1"/>
</dbReference>
<feature type="domain" description="Helicase C-terminal" evidence="11">
    <location>
        <begin position="391"/>
        <end position="583"/>
    </location>
</feature>
<dbReference type="Pfam" id="PF12513">
    <property type="entry name" value="SUV3_C"/>
    <property type="match status" value="1"/>
</dbReference>
<dbReference type="GO" id="GO:0016787">
    <property type="term" value="F:hydrolase activity"/>
    <property type="evidence" value="ECO:0007669"/>
    <property type="project" value="UniProtKB-KW"/>
</dbReference>